<evidence type="ECO:0000256" key="2">
    <source>
        <dbReference type="ARBA" id="ARBA00005417"/>
    </source>
</evidence>
<keyword evidence="6" id="KW-0547">Nucleotide-binding</keyword>
<evidence type="ECO:0000256" key="14">
    <source>
        <dbReference type="ARBA" id="ARBA00044143"/>
    </source>
</evidence>
<comment type="catalytic activity">
    <reaction evidence="15">
        <text>Ni(2+)(out) + ATP + H2O = Ni(2+)(in) + ADP + phosphate + H(+)</text>
        <dbReference type="Rhea" id="RHEA:15557"/>
        <dbReference type="ChEBI" id="CHEBI:15377"/>
        <dbReference type="ChEBI" id="CHEBI:15378"/>
        <dbReference type="ChEBI" id="CHEBI:30616"/>
        <dbReference type="ChEBI" id="CHEBI:43474"/>
        <dbReference type="ChEBI" id="CHEBI:49786"/>
        <dbReference type="ChEBI" id="CHEBI:456216"/>
        <dbReference type="EC" id="7.2.2.11"/>
    </reaction>
    <physiologicalReaction direction="left-to-right" evidence="15">
        <dbReference type="Rhea" id="RHEA:15558"/>
    </physiologicalReaction>
</comment>
<keyword evidence="11" id="KW-0472">Membrane</keyword>
<keyword evidence="3" id="KW-0813">Transport</keyword>
<evidence type="ECO:0000256" key="12">
    <source>
        <dbReference type="ARBA" id="ARBA00038669"/>
    </source>
</evidence>
<evidence type="ECO:0000256" key="8">
    <source>
        <dbReference type="ARBA" id="ARBA00022967"/>
    </source>
</evidence>
<evidence type="ECO:0000256" key="6">
    <source>
        <dbReference type="ARBA" id="ARBA00022741"/>
    </source>
</evidence>
<evidence type="ECO:0000313" key="17">
    <source>
        <dbReference type="EMBL" id="QSZ26779.1"/>
    </source>
</evidence>
<dbReference type="InterPro" id="IPR050388">
    <property type="entry name" value="ABC_Ni/Peptide_Import"/>
</dbReference>
<protein>
    <recommendedName>
        <fullName evidence="14">Nickel import system ATP-binding protein NikD</fullName>
        <ecNumber evidence="13">7.2.2.11</ecNumber>
    </recommendedName>
</protein>
<name>A0A975GA57_9THEO</name>
<gene>
    <name evidence="17" type="ORF">ACETAC_07750</name>
    <name evidence="18" type="ORF">ACETAC_09470</name>
</gene>
<evidence type="ECO:0000256" key="7">
    <source>
        <dbReference type="ARBA" id="ARBA00022840"/>
    </source>
</evidence>
<dbReference type="Pfam" id="PF00005">
    <property type="entry name" value="ABC_tran"/>
    <property type="match status" value="1"/>
</dbReference>
<dbReference type="SMART" id="SM00382">
    <property type="entry name" value="AAA"/>
    <property type="match status" value="1"/>
</dbReference>
<dbReference type="InterPro" id="IPR017871">
    <property type="entry name" value="ABC_transporter-like_CS"/>
</dbReference>
<keyword evidence="7 18" id="KW-0067">ATP-binding</keyword>
<dbReference type="Gene3D" id="3.40.50.300">
    <property type="entry name" value="P-loop containing nucleotide triphosphate hydrolases"/>
    <property type="match status" value="1"/>
</dbReference>
<dbReference type="KEGG" id="aaut:ACETAC_09470"/>
<dbReference type="EMBL" id="CP060096">
    <property type="protein sequence ID" value="QSZ27083.1"/>
    <property type="molecule type" value="Genomic_DNA"/>
</dbReference>
<organism evidence="18 19">
    <name type="scientific">Aceticella autotrophica</name>
    <dbReference type="NCBI Taxonomy" id="2755338"/>
    <lineage>
        <taxon>Bacteria</taxon>
        <taxon>Bacillati</taxon>
        <taxon>Bacillota</taxon>
        <taxon>Clostridia</taxon>
        <taxon>Thermoanaerobacterales</taxon>
        <taxon>Thermoanaerobacteraceae</taxon>
        <taxon>Aceticella</taxon>
    </lineage>
</organism>
<evidence type="ECO:0000259" key="16">
    <source>
        <dbReference type="PROSITE" id="PS50893"/>
    </source>
</evidence>
<evidence type="ECO:0000256" key="10">
    <source>
        <dbReference type="ARBA" id="ARBA00023112"/>
    </source>
</evidence>
<dbReference type="CDD" id="cd03257">
    <property type="entry name" value="ABC_NikE_OppD_transporters"/>
    <property type="match status" value="1"/>
</dbReference>
<dbReference type="KEGG" id="aaut:ACETAC_07750"/>
<dbReference type="PANTHER" id="PTHR43297:SF13">
    <property type="entry name" value="NICKEL ABC TRANSPORTER, ATP-BINDING PROTEIN"/>
    <property type="match status" value="1"/>
</dbReference>
<evidence type="ECO:0000313" key="19">
    <source>
        <dbReference type="Proteomes" id="UP000671913"/>
    </source>
</evidence>
<dbReference type="GO" id="GO:0005524">
    <property type="term" value="F:ATP binding"/>
    <property type="evidence" value="ECO:0007669"/>
    <property type="project" value="UniProtKB-KW"/>
</dbReference>
<evidence type="ECO:0000256" key="13">
    <source>
        <dbReference type="ARBA" id="ARBA00039098"/>
    </source>
</evidence>
<proteinExistence type="inferred from homology"/>
<comment type="subcellular location">
    <subcellularLocation>
        <location evidence="1">Cell membrane</location>
        <topology evidence="1">Peripheral membrane protein</topology>
    </subcellularLocation>
</comment>
<keyword evidence="10" id="KW-0921">Nickel transport</keyword>
<dbReference type="InterPro" id="IPR013563">
    <property type="entry name" value="Oligopep_ABC_C"/>
</dbReference>
<dbReference type="GO" id="GO:0016887">
    <property type="term" value="F:ATP hydrolysis activity"/>
    <property type="evidence" value="ECO:0007669"/>
    <property type="project" value="InterPro"/>
</dbReference>
<keyword evidence="9" id="KW-0406">Ion transport</keyword>
<comment type="subunit">
    <text evidence="12">The complex is composed of two ATP-binding proteins (NikD and NikE), two transmembrane proteins (NikB and NikC) and a solute-binding protein (NikA).</text>
</comment>
<evidence type="ECO:0000256" key="1">
    <source>
        <dbReference type="ARBA" id="ARBA00004202"/>
    </source>
</evidence>
<keyword evidence="5" id="KW-0533">Nickel</keyword>
<dbReference type="GO" id="GO:0015413">
    <property type="term" value="F:ABC-type nickel transporter activity"/>
    <property type="evidence" value="ECO:0007669"/>
    <property type="project" value="UniProtKB-EC"/>
</dbReference>
<dbReference type="Pfam" id="PF08352">
    <property type="entry name" value="oligo_HPY"/>
    <property type="match status" value="1"/>
</dbReference>
<dbReference type="SUPFAM" id="SSF52540">
    <property type="entry name" value="P-loop containing nucleoside triphosphate hydrolases"/>
    <property type="match status" value="1"/>
</dbReference>
<accession>A0A975GA57</accession>
<dbReference type="InterPro" id="IPR027417">
    <property type="entry name" value="P-loop_NTPase"/>
</dbReference>
<keyword evidence="8" id="KW-1278">Translocase</keyword>
<dbReference type="GO" id="GO:0015833">
    <property type="term" value="P:peptide transport"/>
    <property type="evidence" value="ECO:0007669"/>
    <property type="project" value="InterPro"/>
</dbReference>
<dbReference type="AlphaFoldDB" id="A0A975GA57"/>
<evidence type="ECO:0000256" key="3">
    <source>
        <dbReference type="ARBA" id="ARBA00022448"/>
    </source>
</evidence>
<keyword evidence="19" id="KW-1185">Reference proteome</keyword>
<evidence type="ECO:0000256" key="15">
    <source>
        <dbReference type="ARBA" id="ARBA00048610"/>
    </source>
</evidence>
<comment type="similarity">
    <text evidence="2">Belongs to the ABC transporter superfamily.</text>
</comment>
<sequence>MSQQTILRINDLHIIFDLGNSSVKAVDGVNFEILEGETIGIIGESGSGKSILGLSILRLLPSNAKIKGETWFADKNLTYYSEEDMRKIRGKEIAWIPQNPSASFNPVLKIGFQIAEPMVLHMSLDKIQARKKVVELLQLFGIQPAEERVDQYPYQYSGGMRQRAMVAMGTSTKPKLLIADEPTKGLDNFRKKQVAFMFRKVKDDNKDLSILLITHDLSFAQALCDRIAVMYCGQIIEINLSEMFFKEPLHPYGKALLESLPARGMKSIPGEIPSMINPPSGCRFHPRCKEAMDKCKDMEPPLLKINGSMVRCWHYA</sequence>
<dbReference type="EMBL" id="CP060096">
    <property type="protein sequence ID" value="QSZ26779.1"/>
    <property type="molecule type" value="Genomic_DNA"/>
</dbReference>
<dbReference type="PROSITE" id="PS00211">
    <property type="entry name" value="ABC_TRANSPORTER_1"/>
    <property type="match status" value="1"/>
</dbReference>
<keyword evidence="4" id="KW-1003">Cell membrane</keyword>
<evidence type="ECO:0000256" key="5">
    <source>
        <dbReference type="ARBA" id="ARBA00022596"/>
    </source>
</evidence>
<dbReference type="GO" id="GO:0005886">
    <property type="term" value="C:plasma membrane"/>
    <property type="evidence" value="ECO:0007669"/>
    <property type="project" value="UniProtKB-SubCell"/>
</dbReference>
<dbReference type="InterPro" id="IPR003593">
    <property type="entry name" value="AAA+_ATPase"/>
</dbReference>
<dbReference type="NCBIfam" id="TIGR01727">
    <property type="entry name" value="oligo_HPY"/>
    <property type="match status" value="1"/>
</dbReference>
<dbReference type="PANTHER" id="PTHR43297">
    <property type="entry name" value="OLIGOPEPTIDE TRANSPORT ATP-BINDING PROTEIN APPD"/>
    <property type="match status" value="1"/>
</dbReference>
<dbReference type="RefSeq" id="WP_284679462.1">
    <property type="nucleotide sequence ID" value="NZ_CP060096.1"/>
</dbReference>
<dbReference type="Proteomes" id="UP000671913">
    <property type="component" value="Chromosome"/>
</dbReference>
<reference evidence="18" key="1">
    <citation type="submission" date="2020-08" db="EMBL/GenBank/DDBJ databases">
        <title>Genomic insights into the carbon and energy metabolism of the first obligate autotrophic acetogenic bacterium Aceticella autotrophica gen. nov., sp. nov.</title>
        <authorList>
            <person name="Toshchakov S.V."/>
            <person name="Elcheninov A.G."/>
            <person name="Kublanov I.V."/>
            <person name="Frolov E.N."/>
            <person name="Lebedinsky A.V."/>
        </authorList>
    </citation>
    <scope>NUCLEOTIDE SEQUENCE</scope>
    <source>
        <strain evidence="18">3443-3Ac</strain>
    </source>
</reference>
<evidence type="ECO:0000313" key="18">
    <source>
        <dbReference type="EMBL" id="QSZ27083.1"/>
    </source>
</evidence>
<dbReference type="InterPro" id="IPR003439">
    <property type="entry name" value="ABC_transporter-like_ATP-bd"/>
</dbReference>
<dbReference type="FunFam" id="3.40.50.300:FF:000016">
    <property type="entry name" value="Oligopeptide ABC transporter ATP-binding component"/>
    <property type="match status" value="1"/>
</dbReference>
<dbReference type="EC" id="7.2.2.11" evidence="13"/>
<evidence type="ECO:0000256" key="11">
    <source>
        <dbReference type="ARBA" id="ARBA00023136"/>
    </source>
</evidence>
<evidence type="ECO:0000256" key="9">
    <source>
        <dbReference type="ARBA" id="ARBA00023065"/>
    </source>
</evidence>
<feature type="domain" description="ABC transporter" evidence="16">
    <location>
        <begin position="7"/>
        <end position="257"/>
    </location>
</feature>
<evidence type="ECO:0000256" key="4">
    <source>
        <dbReference type="ARBA" id="ARBA00022475"/>
    </source>
</evidence>
<dbReference type="PROSITE" id="PS50893">
    <property type="entry name" value="ABC_TRANSPORTER_2"/>
    <property type="match status" value="1"/>
</dbReference>